<comment type="cofactor">
    <cofactor evidence="2 7 8">
        <name>Mg(2+)</name>
        <dbReference type="ChEBI" id="CHEBI:18420"/>
    </cofactor>
</comment>
<dbReference type="InterPro" id="IPR020550">
    <property type="entry name" value="Inositol_monophosphatase_CS"/>
</dbReference>
<dbReference type="SUPFAM" id="SSF56655">
    <property type="entry name" value="Carbohydrate phosphatase"/>
    <property type="match status" value="1"/>
</dbReference>
<reference evidence="9 10" key="1">
    <citation type="submission" date="2022-07" db="EMBL/GenBank/DDBJ databases">
        <title>Genome-wide signatures of adaptation to extreme environments.</title>
        <authorList>
            <person name="Cho C.H."/>
            <person name="Yoon H.S."/>
        </authorList>
    </citation>
    <scope>NUCLEOTIDE SEQUENCE [LARGE SCALE GENOMIC DNA]</scope>
    <source>
        <strain evidence="9 10">108.79 E11</strain>
    </source>
</reference>
<evidence type="ECO:0000256" key="4">
    <source>
        <dbReference type="ARBA" id="ARBA00022723"/>
    </source>
</evidence>
<feature type="binding site" evidence="7">
    <location>
        <position position="79"/>
    </location>
    <ligand>
        <name>Mg(2+)</name>
        <dbReference type="ChEBI" id="CHEBI:18420"/>
        <label>1</label>
        <note>catalytic</note>
    </ligand>
</feature>
<evidence type="ECO:0000256" key="1">
    <source>
        <dbReference type="ARBA" id="ARBA00001033"/>
    </source>
</evidence>
<dbReference type="GO" id="GO:0007165">
    <property type="term" value="P:signal transduction"/>
    <property type="evidence" value="ECO:0007669"/>
    <property type="project" value="TreeGrafter"/>
</dbReference>
<dbReference type="GO" id="GO:0008934">
    <property type="term" value="F:inositol monophosphate 1-phosphatase activity"/>
    <property type="evidence" value="ECO:0007669"/>
    <property type="project" value="InterPro"/>
</dbReference>
<protein>
    <recommendedName>
        <fullName evidence="8">Inositol-1-monophosphatase</fullName>
        <ecNumber evidence="8">3.1.3.25</ecNumber>
    </recommendedName>
</protein>
<dbReference type="GO" id="GO:0006020">
    <property type="term" value="P:inositol metabolic process"/>
    <property type="evidence" value="ECO:0007669"/>
    <property type="project" value="TreeGrafter"/>
</dbReference>
<dbReference type="Pfam" id="PF00459">
    <property type="entry name" value="Inositol_P"/>
    <property type="match status" value="1"/>
</dbReference>
<sequence>MSLDSNDFENWATYRNAAVEIVKEAGRRLSSEACSFEETRQFQQKTNEADLVSAADVSVQNFIFERLSERFPEHFLFGEESTTVTSESWRQLLDREYVWVLDPVDGTTNWIHNFPSVCISLALVVKGSPQVAVVYDVYRKRLFHACRGGGAFCDDKKLQVSSAYRLKEALVVTEFGYVRDENGLKNIFRVLHKLLLYGVHGIRQTGSGVLDLCLLASGQVDALYAGVGGEGWKPWDYAAGYLIVKEAGGAIYSLDSDDFDLCSPSIVGANSSHLATELRKVILEAKNTNV</sequence>
<evidence type="ECO:0000313" key="9">
    <source>
        <dbReference type="EMBL" id="KAK4524402.1"/>
    </source>
</evidence>
<dbReference type="PRINTS" id="PR00378">
    <property type="entry name" value="LIIMPHPHTASE"/>
</dbReference>
<evidence type="ECO:0000313" key="10">
    <source>
        <dbReference type="Proteomes" id="UP001300502"/>
    </source>
</evidence>
<comment type="similarity">
    <text evidence="3 8">Belongs to the inositol monophosphatase superfamily.</text>
</comment>
<accession>A0AAV9IAQ7</accession>
<dbReference type="Gene3D" id="3.30.540.10">
    <property type="entry name" value="Fructose-1,6-Bisphosphatase, subunit A, domain 1"/>
    <property type="match status" value="1"/>
</dbReference>
<keyword evidence="10" id="KW-1185">Reference proteome</keyword>
<evidence type="ECO:0000256" key="7">
    <source>
        <dbReference type="PIRSR" id="PIRSR600760-2"/>
    </source>
</evidence>
<dbReference type="EMBL" id="JANCYU010000023">
    <property type="protein sequence ID" value="KAK4524402.1"/>
    <property type="molecule type" value="Genomic_DNA"/>
</dbReference>
<dbReference type="Proteomes" id="UP001300502">
    <property type="component" value="Unassembled WGS sequence"/>
</dbReference>
<feature type="binding site" evidence="7">
    <location>
        <position position="102"/>
    </location>
    <ligand>
        <name>Mg(2+)</name>
        <dbReference type="ChEBI" id="CHEBI:18420"/>
        <label>1</label>
        <note>catalytic</note>
    </ligand>
</feature>
<dbReference type="GO" id="GO:0046854">
    <property type="term" value="P:phosphatidylinositol phosphate biosynthetic process"/>
    <property type="evidence" value="ECO:0007669"/>
    <property type="project" value="InterPro"/>
</dbReference>
<dbReference type="GO" id="GO:0046872">
    <property type="term" value="F:metal ion binding"/>
    <property type="evidence" value="ECO:0007669"/>
    <property type="project" value="UniProtKB-KW"/>
</dbReference>
<keyword evidence="4 7" id="KW-0479">Metal-binding</keyword>
<dbReference type="PRINTS" id="PR00377">
    <property type="entry name" value="IMPHPHTASES"/>
</dbReference>
<dbReference type="PANTHER" id="PTHR20854:SF4">
    <property type="entry name" value="INOSITOL-1-MONOPHOSPHATASE-RELATED"/>
    <property type="match status" value="1"/>
</dbReference>
<evidence type="ECO:0000256" key="6">
    <source>
        <dbReference type="ARBA" id="ARBA00022842"/>
    </source>
</evidence>
<dbReference type="Gene3D" id="3.40.190.80">
    <property type="match status" value="1"/>
</dbReference>
<feature type="binding site" evidence="7">
    <location>
        <position position="105"/>
    </location>
    <ligand>
        <name>Mg(2+)</name>
        <dbReference type="ChEBI" id="CHEBI:18420"/>
        <label>1</label>
        <note>catalytic</note>
    </ligand>
</feature>
<comment type="catalytic activity">
    <reaction evidence="1 8">
        <text>a myo-inositol phosphate + H2O = myo-inositol + phosphate</text>
        <dbReference type="Rhea" id="RHEA:24056"/>
        <dbReference type="ChEBI" id="CHEBI:15377"/>
        <dbReference type="ChEBI" id="CHEBI:17268"/>
        <dbReference type="ChEBI" id="CHEBI:43474"/>
        <dbReference type="ChEBI" id="CHEBI:84139"/>
        <dbReference type="EC" id="3.1.3.25"/>
    </reaction>
</comment>
<name>A0AAV9IAQ7_9RHOD</name>
<dbReference type="InterPro" id="IPR000760">
    <property type="entry name" value="Inositol_monophosphatase-like"/>
</dbReference>
<dbReference type="FunFam" id="3.30.540.10:FF:000004">
    <property type="entry name" value="Inositol-1-monophosphatase"/>
    <property type="match status" value="1"/>
</dbReference>
<dbReference type="CDD" id="cd01639">
    <property type="entry name" value="IMPase"/>
    <property type="match status" value="1"/>
</dbReference>
<dbReference type="InterPro" id="IPR033942">
    <property type="entry name" value="IMPase"/>
</dbReference>
<feature type="binding site" evidence="7">
    <location>
        <position position="236"/>
    </location>
    <ligand>
        <name>Mg(2+)</name>
        <dbReference type="ChEBI" id="CHEBI:18420"/>
        <label>1</label>
        <note>catalytic</note>
    </ligand>
</feature>
<keyword evidence="5 8" id="KW-0378">Hydrolase</keyword>
<comment type="pathway">
    <text evidence="8">Polyol metabolism; myo-inositol biosynthesis; myo-inositol from D-glucose 6-phosphate: step 2/2.</text>
</comment>
<gene>
    <name evidence="9" type="ORF">GAYE_SCF03G2303</name>
</gene>
<evidence type="ECO:0000256" key="5">
    <source>
        <dbReference type="ARBA" id="ARBA00022801"/>
    </source>
</evidence>
<evidence type="ECO:0000256" key="3">
    <source>
        <dbReference type="ARBA" id="ARBA00009759"/>
    </source>
</evidence>
<dbReference type="PROSITE" id="PS00630">
    <property type="entry name" value="IMP_2"/>
    <property type="match status" value="1"/>
</dbReference>
<dbReference type="AlphaFoldDB" id="A0AAV9IAQ7"/>
<dbReference type="EC" id="3.1.3.25" evidence="8"/>
<dbReference type="PANTHER" id="PTHR20854">
    <property type="entry name" value="INOSITOL MONOPHOSPHATASE"/>
    <property type="match status" value="1"/>
</dbReference>
<dbReference type="InterPro" id="IPR020552">
    <property type="entry name" value="Inositol_monoPase_Li-sen"/>
</dbReference>
<comment type="caution">
    <text evidence="9">The sequence shown here is derived from an EMBL/GenBank/DDBJ whole genome shotgun (WGS) entry which is preliminary data.</text>
</comment>
<proteinExistence type="inferred from homology"/>
<evidence type="ECO:0000256" key="2">
    <source>
        <dbReference type="ARBA" id="ARBA00001946"/>
    </source>
</evidence>
<evidence type="ECO:0000256" key="8">
    <source>
        <dbReference type="RuleBase" id="RU364068"/>
    </source>
</evidence>
<organism evidence="9 10">
    <name type="scientific">Galdieria yellowstonensis</name>
    <dbReference type="NCBI Taxonomy" id="3028027"/>
    <lineage>
        <taxon>Eukaryota</taxon>
        <taxon>Rhodophyta</taxon>
        <taxon>Bangiophyceae</taxon>
        <taxon>Galdieriales</taxon>
        <taxon>Galdieriaceae</taxon>
        <taxon>Galdieria</taxon>
    </lineage>
</organism>
<keyword evidence="6 7" id="KW-0460">Magnesium</keyword>